<organism evidence="1">
    <name type="scientific">Solanum chacoense</name>
    <name type="common">Chaco potato</name>
    <dbReference type="NCBI Taxonomy" id="4108"/>
    <lineage>
        <taxon>Eukaryota</taxon>
        <taxon>Viridiplantae</taxon>
        <taxon>Streptophyta</taxon>
        <taxon>Embryophyta</taxon>
        <taxon>Tracheophyta</taxon>
        <taxon>Spermatophyta</taxon>
        <taxon>Magnoliopsida</taxon>
        <taxon>eudicotyledons</taxon>
        <taxon>Gunneridae</taxon>
        <taxon>Pentapetalae</taxon>
        <taxon>asterids</taxon>
        <taxon>lamiids</taxon>
        <taxon>Solanales</taxon>
        <taxon>Solanaceae</taxon>
        <taxon>Solanoideae</taxon>
        <taxon>Solaneae</taxon>
        <taxon>Solanum</taxon>
    </lineage>
</organism>
<evidence type="ECO:0000313" key="1">
    <source>
        <dbReference type="EMBL" id="JAP14158.1"/>
    </source>
</evidence>
<protein>
    <submittedName>
        <fullName evidence="1">Putative ovule protein</fullName>
    </submittedName>
</protein>
<name>A0A0V0H190_SOLCH</name>
<dbReference type="AlphaFoldDB" id="A0A0V0H190"/>
<sequence length="88" mass="10158">MVGRDGNGVLRGGLSLTRKILIHPVPLRPAKHFFSFSIRPNPPCIDPLRMNLPCIFFLIFSFLFKFDNLKKNHKNKFIFSLSCINLIE</sequence>
<dbReference type="EMBL" id="GEDG01026968">
    <property type="protein sequence ID" value="JAP14158.1"/>
    <property type="molecule type" value="Transcribed_RNA"/>
</dbReference>
<reference evidence="1" key="1">
    <citation type="submission" date="2015-12" db="EMBL/GenBank/DDBJ databases">
        <title>Gene expression during late stages of embryo sac development: a critical building block for successful pollen-pistil interactions.</title>
        <authorList>
            <person name="Liu Y."/>
            <person name="Joly V."/>
            <person name="Sabar M."/>
            <person name="Matton D.P."/>
        </authorList>
    </citation>
    <scope>NUCLEOTIDE SEQUENCE</scope>
</reference>
<proteinExistence type="predicted"/>
<accession>A0A0V0H190</accession>